<dbReference type="EMBL" id="JAANIT010000934">
    <property type="protein sequence ID" value="KAG1543374.1"/>
    <property type="molecule type" value="Genomic_DNA"/>
</dbReference>
<comment type="caution">
    <text evidence="1">The sequence shown here is derived from an EMBL/GenBank/DDBJ whole genome shotgun (WGS) entry which is preliminary data.</text>
</comment>
<evidence type="ECO:0000313" key="1">
    <source>
        <dbReference type="EMBL" id="KAG1543374.1"/>
    </source>
</evidence>
<reference evidence="1" key="1">
    <citation type="journal article" date="2020" name="Microb. Genom.">
        <title>Genetic diversity of clinical and environmental Mucorales isolates obtained from an investigation of mucormycosis cases among solid organ transplant recipients.</title>
        <authorList>
            <person name="Nguyen M.H."/>
            <person name="Kaul D."/>
            <person name="Muto C."/>
            <person name="Cheng S.J."/>
            <person name="Richter R.A."/>
            <person name="Bruno V.M."/>
            <person name="Liu G."/>
            <person name="Beyhan S."/>
            <person name="Sundermann A.J."/>
            <person name="Mounaud S."/>
            <person name="Pasculle A.W."/>
            <person name="Nierman W.C."/>
            <person name="Driscoll E."/>
            <person name="Cumbie R."/>
            <person name="Clancy C.J."/>
            <person name="Dupont C.L."/>
        </authorList>
    </citation>
    <scope>NUCLEOTIDE SEQUENCE</scope>
    <source>
        <strain evidence="1">GL16</strain>
    </source>
</reference>
<protein>
    <submittedName>
        <fullName evidence="1">Uncharacterized protein</fullName>
    </submittedName>
</protein>
<evidence type="ECO:0000313" key="2">
    <source>
        <dbReference type="Proteomes" id="UP000717996"/>
    </source>
</evidence>
<sequence>MNPQLIISPHVKRFQLILHRIKRNLYKKSSSGQSCRKRKQVHNQDQLLSDLDESFTYEERFQRALLTTRCSEKEREFWRVLAEIMDCQPMESKLVNLVNLSNLITTYGLLQVNAISGINQILDFNAENNAVIVGALQLSKMKHAYSSNLHHATASSSCAIIETSVFSKITSLMGPYEEIDNETTSYPNFDCHV</sequence>
<organism evidence="1 2">
    <name type="scientific">Rhizopus oryzae</name>
    <name type="common">Mucormycosis agent</name>
    <name type="synonym">Rhizopus arrhizus var. delemar</name>
    <dbReference type="NCBI Taxonomy" id="64495"/>
    <lineage>
        <taxon>Eukaryota</taxon>
        <taxon>Fungi</taxon>
        <taxon>Fungi incertae sedis</taxon>
        <taxon>Mucoromycota</taxon>
        <taxon>Mucoromycotina</taxon>
        <taxon>Mucoromycetes</taxon>
        <taxon>Mucorales</taxon>
        <taxon>Mucorineae</taxon>
        <taxon>Rhizopodaceae</taxon>
        <taxon>Rhizopus</taxon>
    </lineage>
</organism>
<proteinExistence type="predicted"/>
<dbReference type="AlphaFoldDB" id="A0A9P7C9X8"/>
<dbReference type="Proteomes" id="UP000717996">
    <property type="component" value="Unassembled WGS sequence"/>
</dbReference>
<gene>
    <name evidence="1" type="ORF">G6F51_006713</name>
</gene>
<name>A0A9P7C9X8_RHIOR</name>
<accession>A0A9P7C9X8</accession>